<accession>A0A232F119</accession>
<name>A0A232F119_9HYME</name>
<feature type="domain" description="SKP1 component POZ" evidence="4">
    <location>
        <begin position="4"/>
        <end position="66"/>
    </location>
</feature>
<evidence type="ECO:0000256" key="3">
    <source>
        <dbReference type="SAM" id="MobiDB-lite"/>
    </source>
</evidence>
<dbReference type="Proteomes" id="UP000215335">
    <property type="component" value="Unassembled WGS sequence"/>
</dbReference>
<evidence type="ECO:0000313" key="6">
    <source>
        <dbReference type="Proteomes" id="UP000215335"/>
    </source>
</evidence>
<dbReference type="InterPro" id="IPR011333">
    <property type="entry name" value="SKP1/BTB/POZ_sf"/>
</dbReference>
<proteinExistence type="inferred from homology"/>
<dbReference type="SMART" id="SM00512">
    <property type="entry name" value="Skp1"/>
    <property type="match status" value="1"/>
</dbReference>
<dbReference type="InterPro" id="IPR016897">
    <property type="entry name" value="SKP1"/>
</dbReference>
<organism evidence="5 6">
    <name type="scientific">Trichomalopsis sarcophagae</name>
    <dbReference type="NCBI Taxonomy" id="543379"/>
    <lineage>
        <taxon>Eukaryota</taxon>
        <taxon>Metazoa</taxon>
        <taxon>Ecdysozoa</taxon>
        <taxon>Arthropoda</taxon>
        <taxon>Hexapoda</taxon>
        <taxon>Insecta</taxon>
        <taxon>Pterygota</taxon>
        <taxon>Neoptera</taxon>
        <taxon>Endopterygota</taxon>
        <taxon>Hymenoptera</taxon>
        <taxon>Apocrita</taxon>
        <taxon>Proctotrupomorpha</taxon>
        <taxon>Chalcidoidea</taxon>
        <taxon>Pteromalidae</taxon>
        <taxon>Pteromalinae</taxon>
        <taxon>Trichomalopsis</taxon>
    </lineage>
</organism>
<dbReference type="SUPFAM" id="SSF54695">
    <property type="entry name" value="POZ domain"/>
    <property type="match status" value="1"/>
</dbReference>
<gene>
    <name evidence="5" type="ORF">TSAR_001100</name>
</gene>
<dbReference type="InterPro" id="IPR036296">
    <property type="entry name" value="SKP1-like_dim_sf"/>
</dbReference>
<dbReference type="AlphaFoldDB" id="A0A232F119"/>
<keyword evidence="6" id="KW-1185">Reference proteome</keyword>
<protein>
    <recommendedName>
        <fullName evidence="4">SKP1 component POZ domain-containing protein</fullName>
    </recommendedName>
</protein>
<dbReference type="GO" id="GO:0006511">
    <property type="term" value="P:ubiquitin-dependent protein catabolic process"/>
    <property type="evidence" value="ECO:0007669"/>
    <property type="project" value="InterPro"/>
</dbReference>
<sequence length="192" mass="22103">MSQMIRLEAGDGTGYTVDIGIAKISKTIKNMLEVLDMEVIENETVRLPGIYNGKTLLAVIRWAHRHIDDDVDPEKVKANLQKKDIYLSDWDRELLEFERKEMRLLDMVRAASYLDIFGLVLTCSKYTALLIKEQKHHMQIRRAFKLKNPKVPSKPAQDTEASAMEIEEEMAETSSKTILYSKNCSDDLMESY</sequence>
<evidence type="ECO:0000259" key="4">
    <source>
        <dbReference type="Pfam" id="PF03931"/>
    </source>
</evidence>
<dbReference type="SUPFAM" id="SSF81382">
    <property type="entry name" value="Skp1 dimerisation domain-like"/>
    <property type="match status" value="1"/>
</dbReference>
<evidence type="ECO:0000313" key="5">
    <source>
        <dbReference type="EMBL" id="OXU24147.1"/>
    </source>
</evidence>
<feature type="region of interest" description="Disordered" evidence="3">
    <location>
        <begin position="149"/>
        <end position="175"/>
    </location>
</feature>
<dbReference type="InterPro" id="IPR016073">
    <property type="entry name" value="Skp1_comp_POZ"/>
</dbReference>
<dbReference type="Pfam" id="PF03931">
    <property type="entry name" value="Skp1_POZ"/>
    <property type="match status" value="1"/>
</dbReference>
<dbReference type="STRING" id="543379.A0A232F119"/>
<evidence type="ECO:0000256" key="1">
    <source>
        <dbReference type="ARBA" id="ARBA00009993"/>
    </source>
</evidence>
<dbReference type="PANTHER" id="PTHR11165">
    <property type="entry name" value="SKP1"/>
    <property type="match status" value="1"/>
</dbReference>
<comment type="caution">
    <text evidence="5">The sequence shown here is derived from an EMBL/GenBank/DDBJ whole genome shotgun (WGS) entry which is preliminary data.</text>
</comment>
<dbReference type="InterPro" id="IPR001232">
    <property type="entry name" value="SKP1-like"/>
</dbReference>
<comment type="similarity">
    <text evidence="1">Belongs to the SKP1 family.</text>
</comment>
<evidence type="ECO:0000256" key="2">
    <source>
        <dbReference type="ARBA" id="ARBA00022786"/>
    </source>
</evidence>
<dbReference type="Gene3D" id="3.30.710.10">
    <property type="entry name" value="Potassium Channel Kv1.1, Chain A"/>
    <property type="match status" value="1"/>
</dbReference>
<reference evidence="5 6" key="1">
    <citation type="journal article" date="2017" name="Curr. Biol.">
        <title>The Evolution of Venom by Co-option of Single-Copy Genes.</title>
        <authorList>
            <person name="Martinson E.O."/>
            <person name="Mrinalini"/>
            <person name="Kelkar Y.D."/>
            <person name="Chang C.H."/>
            <person name="Werren J.H."/>
        </authorList>
    </citation>
    <scope>NUCLEOTIDE SEQUENCE [LARGE SCALE GENOMIC DNA]</scope>
    <source>
        <strain evidence="5 6">Alberta</strain>
        <tissue evidence="5">Whole body</tissue>
    </source>
</reference>
<dbReference type="EMBL" id="NNAY01001389">
    <property type="protein sequence ID" value="OXU24147.1"/>
    <property type="molecule type" value="Genomic_DNA"/>
</dbReference>
<keyword evidence="2" id="KW-0833">Ubl conjugation pathway</keyword>